<dbReference type="SUPFAM" id="SSF51735">
    <property type="entry name" value="NAD(P)-binding Rossmann-fold domains"/>
    <property type="match status" value="1"/>
</dbReference>
<keyword evidence="3" id="KW-1185">Reference proteome</keyword>
<dbReference type="InterPro" id="IPR036291">
    <property type="entry name" value="NAD(P)-bd_dom_sf"/>
</dbReference>
<reference evidence="2" key="1">
    <citation type="journal article" date="2023" name="IMA Fungus">
        <title>Comparative genomic study of the Penicillium genus elucidates a diverse pangenome and 15 lateral gene transfer events.</title>
        <authorList>
            <person name="Petersen C."/>
            <person name="Sorensen T."/>
            <person name="Nielsen M.R."/>
            <person name="Sondergaard T.E."/>
            <person name="Sorensen J.L."/>
            <person name="Fitzpatrick D.A."/>
            <person name="Frisvad J.C."/>
            <person name="Nielsen K.L."/>
        </authorList>
    </citation>
    <scope>NUCLEOTIDE SEQUENCE</scope>
    <source>
        <strain evidence="2">IBT 12815</strain>
    </source>
</reference>
<proteinExistence type="predicted"/>
<reference evidence="2" key="2">
    <citation type="submission" date="2023-01" db="EMBL/GenBank/DDBJ databases">
        <authorList>
            <person name="Petersen C."/>
        </authorList>
    </citation>
    <scope>NUCLEOTIDE SEQUENCE</scope>
    <source>
        <strain evidence="2">IBT 12815</strain>
    </source>
</reference>
<dbReference type="RefSeq" id="XP_056751415.1">
    <property type="nucleotide sequence ID" value="XM_056899339.1"/>
</dbReference>
<dbReference type="CDD" id="cd05233">
    <property type="entry name" value="SDR_c"/>
    <property type="match status" value="1"/>
</dbReference>
<sequence length="141" mass="16070">MATHTQVVLLEIQEHLLQKVQSLIQSQGDKASYLVCDITNERQIRESVGSIIRQFEKIDILAKITRIYPFDLLNDMTTEFYRRLLSHSCRPSSYAEIWMWTYHPYIVLTVQEPEPGLAVYSSSKAAIIGLVRGTSIEAGPV</sequence>
<evidence type="ECO:0000313" key="2">
    <source>
        <dbReference type="EMBL" id="KAJ5598200.1"/>
    </source>
</evidence>
<evidence type="ECO:0000256" key="1">
    <source>
        <dbReference type="ARBA" id="ARBA00022857"/>
    </source>
</evidence>
<dbReference type="PROSITE" id="PS00061">
    <property type="entry name" value="ADH_SHORT"/>
    <property type="match status" value="1"/>
</dbReference>
<dbReference type="GeneID" id="81589581"/>
<dbReference type="InterPro" id="IPR020904">
    <property type="entry name" value="Sc_DH/Rdtase_CS"/>
</dbReference>
<keyword evidence="1" id="KW-0521">NADP</keyword>
<dbReference type="Pfam" id="PF13561">
    <property type="entry name" value="adh_short_C2"/>
    <property type="match status" value="1"/>
</dbReference>
<gene>
    <name evidence="2" type="ORF">N7537_008284</name>
</gene>
<dbReference type="Gene3D" id="3.40.50.720">
    <property type="entry name" value="NAD(P)-binding Rossmann-like Domain"/>
    <property type="match status" value="1"/>
</dbReference>
<accession>A0AAD6E055</accession>
<dbReference type="InterPro" id="IPR002347">
    <property type="entry name" value="SDR_fam"/>
</dbReference>
<comment type="caution">
    <text evidence="2">The sequence shown here is derived from an EMBL/GenBank/DDBJ whole genome shotgun (WGS) entry which is preliminary data.</text>
</comment>
<evidence type="ECO:0000313" key="3">
    <source>
        <dbReference type="Proteomes" id="UP001213799"/>
    </source>
</evidence>
<name>A0AAD6E055_9EURO</name>
<protein>
    <submittedName>
        <fullName evidence="2">Uncharacterized protein</fullName>
    </submittedName>
</protein>
<dbReference type="AlphaFoldDB" id="A0AAD6E055"/>
<dbReference type="EMBL" id="JAQJAE010000004">
    <property type="protein sequence ID" value="KAJ5598200.1"/>
    <property type="molecule type" value="Genomic_DNA"/>
</dbReference>
<dbReference type="Proteomes" id="UP001213799">
    <property type="component" value="Unassembled WGS sequence"/>
</dbReference>
<organism evidence="2 3">
    <name type="scientific">Penicillium hordei</name>
    <dbReference type="NCBI Taxonomy" id="40994"/>
    <lineage>
        <taxon>Eukaryota</taxon>
        <taxon>Fungi</taxon>
        <taxon>Dikarya</taxon>
        <taxon>Ascomycota</taxon>
        <taxon>Pezizomycotina</taxon>
        <taxon>Eurotiomycetes</taxon>
        <taxon>Eurotiomycetidae</taxon>
        <taxon>Eurotiales</taxon>
        <taxon>Aspergillaceae</taxon>
        <taxon>Penicillium</taxon>
    </lineage>
</organism>